<feature type="transmembrane region" description="Helical" evidence="6">
    <location>
        <begin position="6"/>
        <end position="29"/>
    </location>
</feature>
<dbReference type="PIRSF" id="PIRSF006324">
    <property type="entry name" value="LeuE"/>
    <property type="match status" value="1"/>
</dbReference>
<evidence type="ECO:0000256" key="1">
    <source>
        <dbReference type="ARBA" id="ARBA00004651"/>
    </source>
</evidence>
<evidence type="ECO:0008006" key="9">
    <source>
        <dbReference type="Google" id="ProtNLM"/>
    </source>
</evidence>
<evidence type="ECO:0000256" key="2">
    <source>
        <dbReference type="ARBA" id="ARBA00022475"/>
    </source>
</evidence>
<evidence type="ECO:0000256" key="3">
    <source>
        <dbReference type="ARBA" id="ARBA00022692"/>
    </source>
</evidence>
<reference evidence="7 8" key="1">
    <citation type="journal article" date="2015" name="Genome Announc.">
        <title>Genome Assemblies of Three Soil-Associated Devosia species: D. insulae, D. limi, and D. soli.</title>
        <authorList>
            <person name="Hassan Y.I."/>
            <person name="Lepp D."/>
            <person name="Zhou T."/>
        </authorList>
    </citation>
    <scope>NUCLEOTIDE SEQUENCE [LARGE SCALE GENOMIC DNA]</scope>
    <source>
        <strain evidence="7 8">DS-56</strain>
    </source>
</reference>
<dbReference type="PANTHER" id="PTHR30086:SF20">
    <property type="entry name" value="ARGININE EXPORTER PROTEIN ARGO-RELATED"/>
    <property type="match status" value="1"/>
</dbReference>
<keyword evidence="5 6" id="KW-0472">Membrane</keyword>
<evidence type="ECO:0000313" key="7">
    <source>
        <dbReference type="EMBL" id="OEO29327.1"/>
    </source>
</evidence>
<feature type="transmembrane region" description="Helical" evidence="6">
    <location>
        <begin position="113"/>
        <end position="138"/>
    </location>
</feature>
<accession>A0A1E5XL58</accession>
<dbReference type="EMBL" id="LAJE02000290">
    <property type="protein sequence ID" value="OEO29327.1"/>
    <property type="molecule type" value="Genomic_DNA"/>
</dbReference>
<evidence type="ECO:0000256" key="4">
    <source>
        <dbReference type="ARBA" id="ARBA00022989"/>
    </source>
</evidence>
<proteinExistence type="predicted"/>
<feature type="transmembrane region" description="Helical" evidence="6">
    <location>
        <begin position="75"/>
        <end position="92"/>
    </location>
</feature>
<dbReference type="RefSeq" id="WP_069911411.1">
    <property type="nucleotide sequence ID" value="NZ_LAJE02000290.1"/>
</dbReference>
<keyword evidence="2" id="KW-1003">Cell membrane</keyword>
<comment type="subcellular location">
    <subcellularLocation>
        <location evidence="1">Cell membrane</location>
        <topology evidence="1">Multi-pass membrane protein</topology>
    </subcellularLocation>
</comment>
<gene>
    <name evidence="7" type="ORF">VW23_002215</name>
</gene>
<feature type="transmembrane region" description="Helical" evidence="6">
    <location>
        <begin position="183"/>
        <end position="202"/>
    </location>
</feature>
<dbReference type="GO" id="GO:0005886">
    <property type="term" value="C:plasma membrane"/>
    <property type="evidence" value="ECO:0007669"/>
    <property type="project" value="UniProtKB-SubCell"/>
</dbReference>
<dbReference type="InterPro" id="IPR001123">
    <property type="entry name" value="LeuE-type"/>
</dbReference>
<evidence type="ECO:0000256" key="5">
    <source>
        <dbReference type="ARBA" id="ARBA00023136"/>
    </source>
</evidence>
<keyword evidence="8" id="KW-1185">Reference proteome</keyword>
<feature type="transmembrane region" description="Helical" evidence="6">
    <location>
        <begin position="49"/>
        <end position="69"/>
    </location>
</feature>
<name>A0A1E5XL58_9HYPH</name>
<dbReference type="OrthoDB" id="9804822at2"/>
<organism evidence="7 8">
    <name type="scientific">Devosia insulae DS-56</name>
    <dbReference type="NCBI Taxonomy" id="1116389"/>
    <lineage>
        <taxon>Bacteria</taxon>
        <taxon>Pseudomonadati</taxon>
        <taxon>Pseudomonadota</taxon>
        <taxon>Alphaproteobacteria</taxon>
        <taxon>Hyphomicrobiales</taxon>
        <taxon>Devosiaceae</taxon>
        <taxon>Devosia</taxon>
    </lineage>
</organism>
<feature type="transmembrane region" description="Helical" evidence="6">
    <location>
        <begin position="144"/>
        <end position="171"/>
    </location>
</feature>
<keyword evidence="3 6" id="KW-0812">Transmembrane</keyword>
<dbReference type="Pfam" id="PF01810">
    <property type="entry name" value="LysE"/>
    <property type="match status" value="1"/>
</dbReference>
<evidence type="ECO:0000313" key="8">
    <source>
        <dbReference type="Proteomes" id="UP000095463"/>
    </source>
</evidence>
<dbReference type="Proteomes" id="UP000095463">
    <property type="component" value="Unassembled WGS sequence"/>
</dbReference>
<dbReference type="GO" id="GO:0015171">
    <property type="term" value="F:amino acid transmembrane transporter activity"/>
    <property type="evidence" value="ECO:0007669"/>
    <property type="project" value="TreeGrafter"/>
</dbReference>
<protein>
    <recommendedName>
        <fullName evidence="9">Lysine transporter LysE</fullName>
    </recommendedName>
</protein>
<keyword evidence="4 6" id="KW-1133">Transmembrane helix</keyword>
<dbReference type="AlphaFoldDB" id="A0A1E5XL58"/>
<sequence>MADLPILISFVVAAFVVVIVPGVTVSALVSTSLARGMTAGLWMEAGVQVGRFTMVLVVALALEAVTGFVGAAFDIIKYVGAAYLIWIGWGYITSRHGIATDRPVAARSPLQQAVAGFLVLWSNPKALIFFGAFLPQFVNPAFPAWPQVIVLGLIEMAAGLITDCVYIYLAARARGALGDDRMLLVNRIAGVILIGAAIWLALQRHA</sequence>
<evidence type="ECO:0000256" key="6">
    <source>
        <dbReference type="SAM" id="Phobius"/>
    </source>
</evidence>
<comment type="caution">
    <text evidence="7">The sequence shown here is derived from an EMBL/GenBank/DDBJ whole genome shotgun (WGS) entry which is preliminary data.</text>
</comment>
<dbReference type="PANTHER" id="PTHR30086">
    <property type="entry name" value="ARGININE EXPORTER PROTEIN ARGO"/>
    <property type="match status" value="1"/>
</dbReference>